<name>A0ABW7C978_9CYAN</name>
<keyword evidence="2" id="KW-1185">Reference proteome</keyword>
<dbReference type="EMBL" id="JAZAQF010000042">
    <property type="protein sequence ID" value="MFG3817418.1"/>
    <property type="molecule type" value="Genomic_DNA"/>
</dbReference>
<reference evidence="2" key="1">
    <citation type="journal article" date="2024" name="Algal Res.">
        <title>Biochemical, toxicological and genomic investigation of a high-biomass producing Limnothrix strain isolated from Italian shallow drinking water reservoir.</title>
        <authorList>
            <person name="Simonazzi M."/>
            <person name="Shishido T.K."/>
            <person name="Delbaje E."/>
            <person name="Wahlsten M."/>
            <person name="Fewer D.P."/>
            <person name="Sivonen K."/>
            <person name="Pezzolesi L."/>
            <person name="Pistocchi R."/>
        </authorList>
    </citation>
    <scope>NUCLEOTIDE SEQUENCE [LARGE SCALE GENOMIC DNA]</scope>
    <source>
        <strain evidence="2">LRLZ20PSL1</strain>
    </source>
</reference>
<keyword evidence="1" id="KW-0378">Hydrolase</keyword>
<proteinExistence type="predicted"/>
<keyword evidence="1" id="KW-0540">Nuclease</keyword>
<dbReference type="InterPro" id="IPR007636">
    <property type="entry name" value="Restrct_endonuc_II_XhoI"/>
</dbReference>
<comment type="caution">
    <text evidence="1">The sequence shown here is derived from an EMBL/GenBank/DDBJ whole genome shotgun (WGS) entry which is preliminary data.</text>
</comment>
<dbReference type="Pfam" id="PF04555">
    <property type="entry name" value="XhoI"/>
    <property type="match status" value="1"/>
</dbReference>
<sequence>MQNVLQDLDTRLAAAVQRFWQIRSESAQAVRSGKHLDDFRELVASLLITAGVEESCIYWKQDTELPGWFRAEKSWDLLVIINHRLVAAIEFKSQVGSFGNNFNNRTEEALGSATDLWNAYEKGAFYPSPRPWLGYFLLLEDAEAAHRQVSIKEPHFSVFEEFQGASYVTRYQQLLIKLIRSRLYDSACFLTAP</sequence>
<dbReference type="RefSeq" id="WP_393011727.1">
    <property type="nucleotide sequence ID" value="NZ_JAZAQF010000042.1"/>
</dbReference>
<keyword evidence="1" id="KW-0255">Endonuclease</keyword>
<dbReference type="GO" id="GO:0004519">
    <property type="term" value="F:endonuclease activity"/>
    <property type="evidence" value="ECO:0007669"/>
    <property type="project" value="UniProtKB-KW"/>
</dbReference>
<evidence type="ECO:0000313" key="1">
    <source>
        <dbReference type="EMBL" id="MFG3817418.1"/>
    </source>
</evidence>
<dbReference type="Proteomes" id="UP001604335">
    <property type="component" value="Unassembled WGS sequence"/>
</dbReference>
<evidence type="ECO:0000313" key="2">
    <source>
        <dbReference type="Proteomes" id="UP001604335"/>
    </source>
</evidence>
<organism evidence="1 2">
    <name type="scientific">Limnothrix redekei LRLZ20PSL1</name>
    <dbReference type="NCBI Taxonomy" id="3112953"/>
    <lineage>
        <taxon>Bacteria</taxon>
        <taxon>Bacillati</taxon>
        <taxon>Cyanobacteriota</taxon>
        <taxon>Cyanophyceae</taxon>
        <taxon>Pseudanabaenales</taxon>
        <taxon>Pseudanabaenaceae</taxon>
        <taxon>Limnothrix</taxon>
    </lineage>
</organism>
<accession>A0ABW7C978</accession>
<gene>
    <name evidence="1" type="ORF">VPK24_07185</name>
</gene>
<protein>
    <submittedName>
        <fullName evidence="1">PaeR7I family type II restriction endonuclease</fullName>
    </submittedName>
</protein>